<dbReference type="Ensembl" id="ENSAMXT00000008299.2">
    <property type="protein sequence ID" value="ENSAMXP00000008299.2"/>
    <property type="gene ID" value="ENSAMXG00000008068.2"/>
</dbReference>
<dbReference type="InterPro" id="IPR036358">
    <property type="entry name" value="BTD_sf"/>
</dbReference>
<evidence type="ECO:0000256" key="3">
    <source>
        <dbReference type="ARBA" id="ARBA00023015"/>
    </source>
</evidence>
<dbReference type="PANTHER" id="PTHR10665">
    <property type="entry name" value="RECOMBINING BINDING PROTEIN SUPPRESSOR OF HAIRLESS"/>
    <property type="match status" value="1"/>
</dbReference>
<dbReference type="AlphaFoldDB" id="W5KL37"/>
<reference evidence="11" key="1">
    <citation type="submission" date="2013-03" db="EMBL/GenBank/DDBJ databases">
        <authorList>
            <person name="Jeffery W."/>
            <person name="Warren W."/>
            <person name="Wilson R.K."/>
        </authorList>
    </citation>
    <scope>NUCLEOTIDE SEQUENCE</scope>
    <source>
        <strain evidence="11">female</strain>
    </source>
</reference>
<dbReference type="InterPro" id="IPR015350">
    <property type="entry name" value="Beta-trefoil_DNA-bd_dom"/>
</dbReference>
<feature type="transmembrane region" description="Helical" evidence="7">
    <location>
        <begin position="44"/>
        <end position="67"/>
    </location>
</feature>
<dbReference type="eggNOG" id="KOG3743">
    <property type="taxonomic scope" value="Eukaryota"/>
</dbReference>
<evidence type="ECO:0000259" key="9">
    <source>
        <dbReference type="SMART" id="SM01268"/>
    </source>
</evidence>
<dbReference type="STRING" id="7994.ENSAMXP00000008299"/>
<dbReference type="InterPro" id="IPR008967">
    <property type="entry name" value="p53-like_TF_DNA-bd_sf"/>
</dbReference>
<reference evidence="11" key="2">
    <citation type="journal article" date="2014" name="Nat. Commun.">
        <title>The cavefish genome reveals candidate genes for eye loss.</title>
        <authorList>
            <person name="McGaugh S.E."/>
            <person name="Gross J.B."/>
            <person name="Aken B."/>
            <person name="Blin M."/>
            <person name="Borowsky R."/>
            <person name="Chalopin D."/>
            <person name="Hinaux H."/>
            <person name="Jeffery W.R."/>
            <person name="Keene A."/>
            <person name="Ma L."/>
            <person name="Minx P."/>
            <person name="Murphy D."/>
            <person name="O'Quin K.E."/>
            <person name="Retaux S."/>
            <person name="Rohner N."/>
            <person name="Searle S.M."/>
            <person name="Stahl B.A."/>
            <person name="Tabin C."/>
            <person name="Volff J.N."/>
            <person name="Yoshizawa M."/>
            <person name="Warren W.C."/>
        </authorList>
    </citation>
    <scope>NUCLEOTIDE SEQUENCE [LARGE SCALE GENOMIC DNA]</scope>
    <source>
        <strain evidence="11">female</strain>
    </source>
</reference>
<evidence type="ECO:0000256" key="1">
    <source>
        <dbReference type="ARBA" id="ARBA00004123"/>
    </source>
</evidence>
<keyword evidence="4" id="KW-0238">DNA-binding</keyword>
<dbReference type="SUPFAM" id="SSF110217">
    <property type="entry name" value="DNA-binding protein LAG-1 (CSL)"/>
    <property type="match status" value="1"/>
</dbReference>
<dbReference type="GO" id="GO:0001228">
    <property type="term" value="F:DNA-binding transcription activator activity, RNA polymerase II-specific"/>
    <property type="evidence" value="ECO:0007669"/>
    <property type="project" value="InterPro"/>
</dbReference>
<dbReference type="InterPro" id="IPR037095">
    <property type="entry name" value="RBP-J/Cbf11_DNA-bd_sf"/>
</dbReference>
<keyword evidence="5" id="KW-0804">Transcription</keyword>
<dbReference type="Bgee" id="ENSAMXG00000008068">
    <property type="expression patterns" value="Expressed in ovary and 2 other cell types or tissues"/>
</dbReference>
<feature type="domain" description="RBP-J/Cbf11/Cbf12 DNA binding" evidence="8">
    <location>
        <begin position="78"/>
        <end position="202"/>
    </location>
</feature>
<feature type="domain" description="Beta-trefoil DNA-binding" evidence="9">
    <location>
        <begin position="203"/>
        <end position="347"/>
    </location>
</feature>
<dbReference type="Pfam" id="PF09271">
    <property type="entry name" value="LAG1-DNAbind"/>
    <property type="match status" value="1"/>
</dbReference>
<keyword evidence="7" id="KW-1133">Transmembrane helix</keyword>
<dbReference type="Pfam" id="PF09270">
    <property type="entry name" value="BTD"/>
    <property type="match status" value="1"/>
</dbReference>
<name>W5KL37_ASTMX</name>
<keyword evidence="6" id="KW-0539">Nucleus</keyword>
<dbReference type="HOGENOM" id="CLU_022207_0_0_1"/>
<dbReference type="Pfam" id="PF01833">
    <property type="entry name" value="TIG"/>
    <property type="match status" value="1"/>
</dbReference>
<keyword evidence="7" id="KW-0472">Membrane</keyword>
<feature type="transmembrane region" description="Helical" evidence="7">
    <location>
        <begin position="15"/>
        <end position="37"/>
    </location>
</feature>
<reference evidence="10" key="4">
    <citation type="submission" date="2025-09" db="UniProtKB">
        <authorList>
            <consortium name="Ensembl"/>
        </authorList>
    </citation>
    <scope>IDENTIFICATION</scope>
</reference>
<dbReference type="Proteomes" id="UP000018467">
    <property type="component" value="Unassembled WGS sequence"/>
</dbReference>
<sequence>MKLHTLILLIKSWPVWLKAFSLLKLLMLSISIVGYILTSLKDIYKLGIITGSFFMLYSRLQYLVVYFKCLGTQMSVCTYTLMYRFFCPPPCVYLCGTGWNLRQEHLKGHGESSCRLCGYMGLDSSPGPQTDSFKLSFEEQTDKRMFACAKTLYISDTDKRKHFRLMLHLFQSGGQEIGSFQSGLIKVISKPSQKRQSMKNADLCISSGSRVSLFNRLRSQTVSTRYLAVEGGAFVASARQWTAFTVILADHGDYSVCDSYICYGCVVQLVCTNSGVALPPMVIRKVNKQHVCLDVDEPVSQLHKCAFQFRDSKHMYLCLSNEKILQYQASPCPKESSRELLNDGGHVAMLELHGENFSPHLKVWFGNMEADTMFRSPRSLLCVVPDISVFSGEWRSLRQPVTVPLSLIRMDGLIYRSSFTFTYTPEHSATSQLCTTIDRVPNSDMLIDTIHQEFTRSNFHLFMQS</sequence>
<dbReference type="GO" id="GO:0005634">
    <property type="term" value="C:nucleus"/>
    <property type="evidence" value="ECO:0007669"/>
    <property type="project" value="UniProtKB-SubCell"/>
</dbReference>
<accession>W5KL37</accession>
<dbReference type="InterPro" id="IPR002909">
    <property type="entry name" value="IPT_dom"/>
</dbReference>
<evidence type="ECO:0000256" key="7">
    <source>
        <dbReference type="SAM" id="Phobius"/>
    </source>
</evidence>
<dbReference type="SUPFAM" id="SSF81296">
    <property type="entry name" value="E set domains"/>
    <property type="match status" value="1"/>
</dbReference>
<dbReference type="GO" id="GO:0009653">
    <property type="term" value="P:anatomical structure morphogenesis"/>
    <property type="evidence" value="ECO:0007669"/>
    <property type="project" value="UniProtKB-ARBA"/>
</dbReference>
<dbReference type="GO" id="GO:0060429">
    <property type="term" value="P:epithelium development"/>
    <property type="evidence" value="ECO:0007669"/>
    <property type="project" value="UniProtKB-ARBA"/>
</dbReference>
<evidence type="ECO:0000313" key="11">
    <source>
        <dbReference type="Proteomes" id="UP000018467"/>
    </source>
</evidence>
<dbReference type="Gene3D" id="2.60.40.1450">
    <property type="entry name" value="LAG1, DNA binding domain"/>
    <property type="match status" value="1"/>
</dbReference>
<evidence type="ECO:0000256" key="5">
    <source>
        <dbReference type="ARBA" id="ARBA00023163"/>
    </source>
</evidence>
<evidence type="ECO:0000313" key="10">
    <source>
        <dbReference type="Ensembl" id="ENSAMXP00000008299.2"/>
    </source>
</evidence>
<evidence type="ECO:0000259" key="8">
    <source>
        <dbReference type="SMART" id="SM01267"/>
    </source>
</evidence>
<evidence type="ECO:0000256" key="2">
    <source>
        <dbReference type="ARBA" id="ARBA00009704"/>
    </source>
</evidence>
<keyword evidence="7" id="KW-0812">Transmembrane</keyword>
<dbReference type="GeneTree" id="ENSGT00390000005197"/>
<organism evidence="10 11">
    <name type="scientific">Astyanax mexicanus</name>
    <name type="common">Blind cave fish</name>
    <name type="synonym">Astyanax fasciatus mexicanus</name>
    <dbReference type="NCBI Taxonomy" id="7994"/>
    <lineage>
        <taxon>Eukaryota</taxon>
        <taxon>Metazoa</taxon>
        <taxon>Chordata</taxon>
        <taxon>Craniata</taxon>
        <taxon>Vertebrata</taxon>
        <taxon>Euteleostomi</taxon>
        <taxon>Actinopterygii</taxon>
        <taxon>Neopterygii</taxon>
        <taxon>Teleostei</taxon>
        <taxon>Ostariophysi</taxon>
        <taxon>Characiformes</taxon>
        <taxon>Characoidei</taxon>
        <taxon>Acestrorhamphidae</taxon>
        <taxon>Acestrorhamphinae</taxon>
        <taxon>Astyanax</taxon>
    </lineage>
</organism>
<reference evidence="10" key="3">
    <citation type="submission" date="2025-08" db="UniProtKB">
        <authorList>
            <consortium name="Ensembl"/>
        </authorList>
    </citation>
    <scope>IDENTIFICATION</scope>
</reference>
<evidence type="ECO:0000256" key="4">
    <source>
        <dbReference type="ARBA" id="ARBA00023125"/>
    </source>
</evidence>
<dbReference type="SMART" id="SM01268">
    <property type="entry name" value="BTD"/>
    <property type="match status" value="1"/>
</dbReference>
<dbReference type="InParanoid" id="W5KL37"/>
<dbReference type="Gene3D" id="2.80.10.50">
    <property type="match status" value="1"/>
</dbReference>
<dbReference type="InterPro" id="IPR015351">
    <property type="entry name" value="RBP-J/Cbf11/Cbf12_DNA-bd"/>
</dbReference>
<dbReference type="InterPro" id="IPR040159">
    <property type="entry name" value="CLS_fam"/>
</dbReference>
<dbReference type="SUPFAM" id="SSF49417">
    <property type="entry name" value="p53-like transcription factors"/>
    <property type="match status" value="1"/>
</dbReference>
<dbReference type="InterPro" id="IPR014756">
    <property type="entry name" value="Ig_E-set"/>
</dbReference>
<evidence type="ECO:0000256" key="6">
    <source>
        <dbReference type="ARBA" id="ARBA00023242"/>
    </source>
</evidence>
<comment type="similarity">
    <text evidence="2">Belongs to the Su(H) family.</text>
</comment>
<keyword evidence="11" id="KW-1185">Reference proteome</keyword>
<keyword evidence="3" id="KW-0805">Transcription regulation</keyword>
<dbReference type="GO" id="GO:0007399">
    <property type="term" value="P:nervous system development"/>
    <property type="evidence" value="ECO:0007669"/>
    <property type="project" value="UniProtKB-ARBA"/>
</dbReference>
<protein>
    <submittedName>
        <fullName evidence="10">Recombination signal binding protein for immunoglobulin kappa J region like</fullName>
    </submittedName>
</protein>
<comment type="subcellular location">
    <subcellularLocation>
        <location evidence="1">Nucleus</location>
    </subcellularLocation>
</comment>
<proteinExistence type="inferred from homology"/>
<dbReference type="FunFam" id="2.80.10.50:FF:000092">
    <property type="entry name" value="recombining binding protein suppressor of hairless"/>
    <property type="match status" value="1"/>
</dbReference>
<dbReference type="GO" id="GO:0000978">
    <property type="term" value="F:RNA polymerase II cis-regulatory region sequence-specific DNA binding"/>
    <property type="evidence" value="ECO:0007669"/>
    <property type="project" value="InterPro"/>
</dbReference>
<dbReference type="SMART" id="SM01267">
    <property type="entry name" value="LAG1_DNAbind"/>
    <property type="match status" value="1"/>
</dbReference>